<proteinExistence type="predicted"/>
<dbReference type="RefSeq" id="WP_184048149.1">
    <property type="nucleotide sequence ID" value="NZ_JACIGK010000038.1"/>
</dbReference>
<reference evidence="2 3" key="1">
    <citation type="submission" date="2020-08" db="EMBL/GenBank/DDBJ databases">
        <title>Genome sequencing of Purple Non-Sulfur Bacteria from various extreme environments.</title>
        <authorList>
            <person name="Mayer M."/>
        </authorList>
    </citation>
    <scope>NUCLEOTIDE SEQUENCE [LARGE SCALE GENOMIC DNA]</scope>
    <source>
        <strain evidence="2 3">JA131</strain>
    </source>
</reference>
<feature type="compositionally biased region" description="Basic and acidic residues" evidence="1">
    <location>
        <begin position="295"/>
        <end position="309"/>
    </location>
</feature>
<gene>
    <name evidence="2" type="ORF">GGD89_003570</name>
</gene>
<accession>A0A7W6WBK1</accession>
<evidence type="ECO:0000256" key="1">
    <source>
        <dbReference type="SAM" id="MobiDB-lite"/>
    </source>
</evidence>
<feature type="region of interest" description="Disordered" evidence="1">
    <location>
        <begin position="231"/>
        <end position="268"/>
    </location>
</feature>
<sequence>MAAFLSTELAARKVALGKKTGRKVSMARLLHEVALTVDLDPMISEETLRRFVVFEEEQAPRPGTLAAIAAYLVAVQGITRADLDAVAAADPARLGVLRPMEPRANAEAFAKELAGEYRGYRLSADRLVETRLTLAFDSDARRIDAAHRVRAYAVSAPEQVPGRTLCLHPARFEAIAGFTRNPPVVTAVQYGGLFADIDLAFAVGLARGQEAGTLLSFDRILFHEDMPHALTGRRSGRWKSGDLEDLDLPGRATREESGDEENVADPLAGLFDAGPEDIALFRRAPHVRVKRHGSRPNEDRREEKPEDKPGPGALGFAPLADADIDDEMLDAIERAIDRNAEECARVRAYFAGRADPSEKLATAIDSFQVEEGVKTIEAGADINARHPRTGEPLIFAAASWSMASLIRAMLATGKLDLSVRDGRSKPPSRRVADPDLFAELCAAELEQRDD</sequence>
<dbReference type="EMBL" id="JACIGK010000038">
    <property type="protein sequence ID" value="MBB4267918.1"/>
    <property type="molecule type" value="Genomic_DNA"/>
</dbReference>
<evidence type="ECO:0000313" key="3">
    <source>
        <dbReference type="Proteomes" id="UP000554286"/>
    </source>
</evidence>
<evidence type="ECO:0000313" key="2">
    <source>
        <dbReference type="EMBL" id="MBB4267918.1"/>
    </source>
</evidence>
<name>A0A7W6WBK1_9PROT</name>
<organism evidence="2 3">
    <name type="scientific">Roseospira visakhapatnamensis</name>
    <dbReference type="NCBI Taxonomy" id="390880"/>
    <lineage>
        <taxon>Bacteria</taxon>
        <taxon>Pseudomonadati</taxon>
        <taxon>Pseudomonadota</taxon>
        <taxon>Alphaproteobacteria</taxon>
        <taxon>Rhodospirillales</taxon>
        <taxon>Rhodospirillaceae</taxon>
        <taxon>Roseospira</taxon>
    </lineage>
</organism>
<protein>
    <submittedName>
        <fullName evidence="2">Uncharacterized protein</fullName>
    </submittedName>
</protein>
<feature type="region of interest" description="Disordered" evidence="1">
    <location>
        <begin position="288"/>
        <end position="318"/>
    </location>
</feature>
<comment type="caution">
    <text evidence="2">The sequence shown here is derived from an EMBL/GenBank/DDBJ whole genome shotgun (WGS) entry which is preliminary data.</text>
</comment>
<dbReference type="AlphaFoldDB" id="A0A7W6WBK1"/>
<dbReference type="Proteomes" id="UP000554286">
    <property type="component" value="Unassembled WGS sequence"/>
</dbReference>
<keyword evidence="3" id="KW-1185">Reference proteome</keyword>